<accession>A0A1A6GF82</accession>
<dbReference type="Gene3D" id="2.120.10.30">
    <property type="entry name" value="TolB, C-terminal domain"/>
    <property type="match status" value="2"/>
</dbReference>
<evidence type="ECO:0000313" key="1">
    <source>
        <dbReference type="EMBL" id="OBS63962.1"/>
    </source>
</evidence>
<comment type="caution">
    <text evidence="1">The sequence shown here is derived from an EMBL/GenBank/DDBJ whole genome shotgun (WGS) entry which is preliminary data.</text>
</comment>
<dbReference type="GO" id="GO:0005615">
    <property type="term" value="C:extracellular space"/>
    <property type="evidence" value="ECO:0007669"/>
    <property type="project" value="TreeGrafter"/>
</dbReference>
<dbReference type="EMBL" id="LZPO01097587">
    <property type="protein sequence ID" value="OBS63962.1"/>
    <property type="molecule type" value="Genomic_DNA"/>
</dbReference>
<keyword evidence="2" id="KW-1185">Reference proteome</keyword>
<dbReference type="GO" id="GO:0004063">
    <property type="term" value="F:aryldialkylphosphatase activity"/>
    <property type="evidence" value="ECO:0007669"/>
    <property type="project" value="TreeGrafter"/>
</dbReference>
<feature type="non-terminal residue" evidence="1">
    <location>
        <position position="1"/>
    </location>
</feature>
<name>A0A1A6GF82_NEOLE</name>
<dbReference type="SUPFAM" id="SSF63829">
    <property type="entry name" value="Calcium-dependent phosphotriesterase"/>
    <property type="match status" value="1"/>
</dbReference>
<reference evidence="1 2" key="1">
    <citation type="submission" date="2016-06" db="EMBL/GenBank/DDBJ databases">
        <title>The Draft Genome Sequence and Annotation of the Desert Woodrat Neotoma lepida.</title>
        <authorList>
            <person name="Campbell M."/>
            <person name="Oakeson K.F."/>
            <person name="Yandell M."/>
            <person name="Halpert J.R."/>
            <person name="Dearing D."/>
        </authorList>
    </citation>
    <scope>NUCLEOTIDE SEQUENCE [LARGE SCALE GENOMIC DNA]</scope>
    <source>
        <strain evidence="1">417</strain>
        <tissue evidence="1">Liver</tissue>
    </source>
</reference>
<gene>
    <name evidence="1" type="ORF">A6R68_07497</name>
</gene>
<dbReference type="PANTHER" id="PTHR11799:SF16">
    <property type="entry name" value="SERUM PARAOXONASE_ARYLESTERASE 1"/>
    <property type="match status" value="1"/>
</dbReference>
<proteinExistence type="predicted"/>
<dbReference type="InterPro" id="IPR011042">
    <property type="entry name" value="6-blade_b-propeller_TolB-like"/>
</dbReference>
<dbReference type="OrthoDB" id="423498at2759"/>
<dbReference type="InterPro" id="IPR051288">
    <property type="entry name" value="Serum_paraoxonase/arylesterase"/>
</dbReference>
<dbReference type="Proteomes" id="UP000092124">
    <property type="component" value="Unassembled WGS sequence"/>
</dbReference>
<dbReference type="STRING" id="56216.A0A1A6GF82"/>
<dbReference type="AlphaFoldDB" id="A0A1A6GF82"/>
<dbReference type="GO" id="GO:0009636">
    <property type="term" value="P:response to toxic substance"/>
    <property type="evidence" value="ECO:0007669"/>
    <property type="project" value="TreeGrafter"/>
</dbReference>
<protein>
    <recommendedName>
        <fullName evidence="3">Arylesterase</fullName>
    </recommendedName>
</protein>
<evidence type="ECO:0000313" key="2">
    <source>
        <dbReference type="Proteomes" id="UP000092124"/>
    </source>
</evidence>
<dbReference type="GO" id="GO:0004064">
    <property type="term" value="F:arylesterase activity"/>
    <property type="evidence" value="ECO:0007669"/>
    <property type="project" value="TreeGrafter"/>
</dbReference>
<organism evidence="1 2">
    <name type="scientific">Neotoma lepida</name>
    <name type="common">Desert woodrat</name>
    <dbReference type="NCBI Taxonomy" id="56216"/>
    <lineage>
        <taxon>Eukaryota</taxon>
        <taxon>Metazoa</taxon>
        <taxon>Chordata</taxon>
        <taxon>Craniata</taxon>
        <taxon>Vertebrata</taxon>
        <taxon>Euteleostomi</taxon>
        <taxon>Mammalia</taxon>
        <taxon>Eutheria</taxon>
        <taxon>Euarchontoglires</taxon>
        <taxon>Glires</taxon>
        <taxon>Rodentia</taxon>
        <taxon>Myomorpha</taxon>
        <taxon>Muroidea</taxon>
        <taxon>Cricetidae</taxon>
        <taxon>Neotominae</taxon>
        <taxon>Neotoma</taxon>
    </lineage>
</organism>
<sequence>NTVYLLVVNHPDSKSTVEVFKFQEEERSLLHLKTITHELLTRRSLGLQNLGPGKERDEKGTSTLLLSYLTNTPVLNFDTLVDNISVDPVTGDLWVGCHPNGMRIFFYDPENPPGSEVIRIQNILSEEPKVTVVYAENGTVLQGTTVASVYKGKLLIGTVFHRALYCD</sequence>
<dbReference type="PANTHER" id="PTHR11799">
    <property type="entry name" value="PARAOXONASE"/>
    <property type="match status" value="1"/>
</dbReference>
<evidence type="ECO:0008006" key="3">
    <source>
        <dbReference type="Google" id="ProtNLM"/>
    </source>
</evidence>
<feature type="non-terminal residue" evidence="1">
    <location>
        <position position="167"/>
    </location>
</feature>